<dbReference type="OrthoDB" id="3172239at2759"/>
<proteinExistence type="predicted"/>
<gene>
    <name evidence="1" type="ORF">BD626DRAFT_462222</name>
</gene>
<name>A0A550C4C2_9AGAR</name>
<evidence type="ECO:0000313" key="2">
    <source>
        <dbReference type="Proteomes" id="UP000320762"/>
    </source>
</evidence>
<organism evidence="1 2">
    <name type="scientific">Schizophyllum amplum</name>
    <dbReference type="NCBI Taxonomy" id="97359"/>
    <lineage>
        <taxon>Eukaryota</taxon>
        <taxon>Fungi</taxon>
        <taxon>Dikarya</taxon>
        <taxon>Basidiomycota</taxon>
        <taxon>Agaricomycotina</taxon>
        <taxon>Agaricomycetes</taxon>
        <taxon>Agaricomycetidae</taxon>
        <taxon>Agaricales</taxon>
        <taxon>Schizophyllaceae</taxon>
        <taxon>Schizophyllum</taxon>
    </lineage>
</organism>
<dbReference type="SUPFAM" id="SSF52047">
    <property type="entry name" value="RNI-like"/>
    <property type="match status" value="1"/>
</dbReference>
<keyword evidence="2" id="KW-1185">Reference proteome</keyword>
<dbReference type="EMBL" id="VDMD01000027">
    <property type="protein sequence ID" value="TRM59566.1"/>
    <property type="molecule type" value="Genomic_DNA"/>
</dbReference>
<protein>
    <submittedName>
        <fullName evidence="1">Uncharacterized protein</fullName>
    </submittedName>
</protein>
<dbReference type="Gene3D" id="1.20.1280.50">
    <property type="match status" value="1"/>
</dbReference>
<accession>A0A550C4C2</accession>
<dbReference type="Proteomes" id="UP000320762">
    <property type="component" value="Unassembled WGS sequence"/>
</dbReference>
<reference evidence="1 2" key="1">
    <citation type="journal article" date="2019" name="New Phytol.">
        <title>Comparative genomics reveals unique wood-decay strategies and fruiting body development in the Schizophyllaceae.</title>
        <authorList>
            <person name="Almasi E."/>
            <person name="Sahu N."/>
            <person name="Krizsan K."/>
            <person name="Balint B."/>
            <person name="Kovacs G.M."/>
            <person name="Kiss B."/>
            <person name="Cseklye J."/>
            <person name="Drula E."/>
            <person name="Henrissat B."/>
            <person name="Nagy I."/>
            <person name="Chovatia M."/>
            <person name="Adam C."/>
            <person name="LaButti K."/>
            <person name="Lipzen A."/>
            <person name="Riley R."/>
            <person name="Grigoriev I.V."/>
            <person name="Nagy L.G."/>
        </authorList>
    </citation>
    <scope>NUCLEOTIDE SEQUENCE [LARGE SCALE GENOMIC DNA]</scope>
    <source>
        <strain evidence="1 2">NL-1724</strain>
    </source>
</reference>
<dbReference type="PANTHER" id="PTHR38926:SF5">
    <property type="entry name" value="F-BOX AND LEUCINE-RICH REPEAT PROTEIN 6"/>
    <property type="match status" value="1"/>
</dbReference>
<comment type="caution">
    <text evidence="1">The sequence shown here is derived from an EMBL/GenBank/DDBJ whole genome shotgun (WGS) entry which is preliminary data.</text>
</comment>
<evidence type="ECO:0000313" key="1">
    <source>
        <dbReference type="EMBL" id="TRM59566.1"/>
    </source>
</evidence>
<dbReference type="PANTHER" id="PTHR38926">
    <property type="entry name" value="F-BOX DOMAIN CONTAINING PROTEIN, EXPRESSED"/>
    <property type="match status" value="1"/>
</dbReference>
<dbReference type="AlphaFoldDB" id="A0A550C4C2"/>
<sequence length="474" mass="53607">MAAVPQEHLDALETLRSSILEASHDLRLGQIHLMERQTRRVFAALKYARNLHVAVNRLPSEILERIFLLVRPHYDDFVPRWPDRKSLQWTAIEGVCTRWRNIARNLPSLWTIIDLCRDDPAHVGRAFLARSVDAPLTVFFASLNLEDSENDIYVLEEILLAHAHRVEALHIAVNSDDDLHAVCVLFRHTLPHLRSLSMFFRDHHNYRSTEWADGLASLDGMLPSVRKLAVQRCPIWQFCTFSGLTHLALCGSNTSTYREKYKAKTLRQLLDCSPSLVELILDEYASDRGLSGDCAISLPRLRTLQAAWDLDKEQGCLQFLGIPETCKFTPHFGIEGFATSAPGSPLNLHILVHSPLLRHIHTVQISPDLTQTRRISIHPGTFFISGIQDFAHLAGIVDPAVQLVICDTYHITDEDGWISLLSTMPRIRSLVVLSYELSYWDIETLFAALCSPAGANLCTALESLHLRGFQDNCF</sequence>